<accession>A0ABR9ZNJ1</accession>
<comment type="caution">
    <text evidence="2">The sequence shown here is derived from an EMBL/GenBank/DDBJ whole genome shotgun (WGS) entry which is preliminary data.</text>
</comment>
<dbReference type="PANTHER" id="PTHR43460:SF1">
    <property type="entry name" value="METHYLTRANSFERASE TYPE 11 DOMAIN-CONTAINING PROTEIN"/>
    <property type="match status" value="1"/>
</dbReference>
<organism evidence="2 3">
    <name type="scientific">Fusibacter ferrireducens</name>
    <dbReference type="NCBI Taxonomy" id="2785058"/>
    <lineage>
        <taxon>Bacteria</taxon>
        <taxon>Bacillati</taxon>
        <taxon>Bacillota</taxon>
        <taxon>Clostridia</taxon>
        <taxon>Eubacteriales</taxon>
        <taxon>Eubacteriales Family XII. Incertae Sedis</taxon>
        <taxon>Fusibacter</taxon>
    </lineage>
</organism>
<dbReference type="RefSeq" id="WP_194700201.1">
    <property type="nucleotide sequence ID" value="NZ_JADKNH010000001.1"/>
</dbReference>
<dbReference type="CDD" id="cd02440">
    <property type="entry name" value="AdoMet_MTases"/>
    <property type="match status" value="1"/>
</dbReference>
<dbReference type="InterPro" id="IPR013216">
    <property type="entry name" value="Methyltransf_11"/>
</dbReference>
<protein>
    <submittedName>
        <fullName evidence="2">Class I SAM-dependent methyltransferase</fullName>
    </submittedName>
</protein>
<dbReference type="GO" id="GO:0008168">
    <property type="term" value="F:methyltransferase activity"/>
    <property type="evidence" value="ECO:0007669"/>
    <property type="project" value="UniProtKB-KW"/>
</dbReference>
<dbReference type="Pfam" id="PF08241">
    <property type="entry name" value="Methyltransf_11"/>
    <property type="match status" value="1"/>
</dbReference>
<dbReference type="InterPro" id="IPR029063">
    <property type="entry name" value="SAM-dependent_MTases_sf"/>
</dbReference>
<dbReference type="SUPFAM" id="SSF53335">
    <property type="entry name" value="S-adenosyl-L-methionine-dependent methyltransferases"/>
    <property type="match status" value="1"/>
</dbReference>
<keyword evidence="2" id="KW-0489">Methyltransferase</keyword>
<dbReference type="PANTHER" id="PTHR43460">
    <property type="entry name" value="METHYLTRANSFERASE"/>
    <property type="match status" value="1"/>
</dbReference>
<evidence type="ECO:0000259" key="1">
    <source>
        <dbReference type="Pfam" id="PF08241"/>
    </source>
</evidence>
<gene>
    <name evidence="2" type="ORF">ISU02_02535</name>
</gene>
<proteinExistence type="predicted"/>
<dbReference type="InterPro" id="IPR052939">
    <property type="entry name" value="23S_rRNA_MeTrnsfrase_RlmA"/>
</dbReference>
<reference evidence="2 3" key="1">
    <citation type="submission" date="2020-11" db="EMBL/GenBank/DDBJ databases">
        <title>Fusibacter basophilias sp. nov.</title>
        <authorList>
            <person name="Qiu D."/>
        </authorList>
    </citation>
    <scope>NUCLEOTIDE SEQUENCE [LARGE SCALE GENOMIC DNA]</scope>
    <source>
        <strain evidence="2 3">Q10-2</strain>
    </source>
</reference>
<keyword evidence="3" id="KW-1185">Reference proteome</keyword>
<dbReference type="EMBL" id="JADKNH010000001">
    <property type="protein sequence ID" value="MBF4691974.1"/>
    <property type="molecule type" value="Genomic_DNA"/>
</dbReference>
<evidence type="ECO:0000313" key="2">
    <source>
        <dbReference type="EMBL" id="MBF4691974.1"/>
    </source>
</evidence>
<evidence type="ECO:0000313" key="3">
    <source>
        <dbReference type="Proteomes" id="UP000614200"/>
    </source>
</evidence>
<dbReference type="GO" id="GO:0032259">
    <property type="term" value="P:methylation"/>
    <property type="evidence" value="ECO:0007669"/>
    <property type="project" value="UniProtKB-KW"/>
</dbReference>
<name>A0ABR9ZNJ1_9FIRM</name>
<keyword evidence="2" id="KW-0808">Transferase</keyword>
<feature type="domain" description="Methyltransferase type 11" evidence="1">
    <location>
        <begin position="54"/>
        <end position="140"/>
    </location>
</feature>
<dbReference type="Proteomes" id="UP000614200">
    <property type="component" value="Unassembled WGS sequence"/>
</dbReference>
<dbReference type="Gene3D" id="3.40.50.150">
    <property type="entry name" value="Vaccinia Virus protein VP39"/>
    <property type="match status" value="1"/>
</dbReference>
<sequence>MKREALQKIWQKEEEYVFSGWNFSHLEGRTEEEAIPWDYKNIVKNYLKSTDSLLDMGTGGGEFLLTLNHPHHLTTVTESYLPNVKLCEEKLRPLGIKVKQVNDDSNLPLDDNAFDIIINRHESFDLSEVYRTLKSGGVFITQQVGRLNNFEFSKVLLDKPDKMPKFENDLKSEISEAQLLGFQVIESDECFPYLRFLDIGALVYLAKIIEWEFEGFSVECCLDKLMEMHESVETEGYIESKEHRYLLVLKKR</sequence>